<organism evidence="3 4">
    <name type="scientific">Plectosphaerella plurivora</name>
    <dbReference type="NCBI Taxonomy" id="936078"/>
    <lineage>
        <taxon>Eukaryota</taxon>
        <taxon>Fungi</taxon>
        <taxon>Dikarya</taxon>
        <taxon>Ascomycota</taxon>
        <taxon>Pezizomycotina</taxon>
        <taxon>Sordariomycetes</taxon>
        <taxon>Hypocreomycetidae</taxon>
        <taxon>Glomerellales</taxon>
        <taxon>Plectosphaerellaceae</taxon>
        <taxon>Plectosphaerella</taxon>
    </lineage>
</organism>
<dbReference type="EMBL" id="JAGSXJ010000043">
    <property type="protein sequence ID" value="KAH6663327.1"/>
    <property type="molecule type" value="Genomic_DNA"/>
</dbReference>
<proteinExistence type="predicted"/>
<evidence type="ECO:0000313" key="4">
    <source>
        <dbReference type="Proteomes" id="UP000770015"/>
    </source>
</evidence>
<sequence length="668" mass="75382">MTSLSGDSAQALAHGRLALTSLPTEIISKIIDNVPFESHLDVTLTCRRLAECARGVLRRHRGAHEKYRIASDRDPATVLTLLRSVFGFGDPIPAWHVRSFESWDLRRLKAYDGFPQSPHDGLYRYTDGLAWEWHADEVDADGFAWEWHAGEVDAYVQVFDDAGFPADLLEDLRAEMRGQRDAALKFVLFATLPRLRDIKLARSTPTSGDMESPIPTVPHEPYAWLSWLQKAIEKGIHLAPQARGLQALESLAIGVKTGDEDDDELQLGHLASPKLFAQLLRLPRLSSLYLHRLSEMEGDEDLENYSEWRYMSDGIYNPAPGSSVLEHLYLDGAVSICRGDYFNTLMAAPKALRTVALRSDSFGDVANIGDHATCFFERQPESIESIMVYNPGNFRSYRSRLYFDQDLSRNPARQFTLDMDDIFNSVDEKTLAAFVEYLDNILPWNLEVLVLLGPDGGASDEFEGTDDVLADAIFSLLRTPNEHGLKTLYLCNFERPGDYRVADSDDDEVKNQVRFQKAITMGIKMGVDVVTRTTRRQDLINGEPIFPRAVDKYDLMTGPFGGQRPPADQGRLFDPVTGTHPVHLCDHCGECEECLAIYPRELWEKTREQRAWARAREWHDWTEPEWFAEGEGEYSDEDGEGEDGENGQDDGISDDLDMDDEGGHNIKP</sequence>
<keyword evidence="4" id="KW-1185">Reference proteome</keyword>
<protein>
    <recommendedName>
        <fullName evidence="2">F-box domain-containing protein</fullName>
    </recommendedName>
</protein>
<accession>A0A9P8V1B4</accession>
<reference evidence="3" key="1">
    <citation type="journal article" date="2021" name="Nat. Commun.">
        <title>Genetic determinants of endophytism in the Arabidopsis root mycobiome.</title>
        <authorList>
            <person name="Mesny F."/>
            <person name="Miyauchi S."/>
            <person name="Thiergart T."/>
            <person name="Pickel B."/>
            <person name="Atanasova L."/>
            <person name="Karlsson M."/>
            <person name="Huettel B."/>
            <person name="Barry K.W."/>
            <person name="Haridas S."/>
            <person name="Chen C."/>
            <person name="Bauer D."/>
            <person name="Andreopoulos W."/>
            <person name="Pangilinan J."/>
            <person name="LaButti K."/>
            <person name="Riley R."/>
            <person name="Lipzen A."/>
            <person name="Clum A."/>
            <person name="Drula E."/>
            <person name="Henrissat B."/>
            <person name="Kohler A."/>
            <person name="Grigoriev I.V."/>
            <person name="Martin F.M."/>
            <person name="Hacquard S."/>
        </authorList>
    </citation>
    <scope>NUCLEOTIDE SEQUENCE</scope>
    <source>
        <strain evidence="3">MPI-SDFR-AT-0117</strain>
    </source>
</reference>
<dbReference type="Proteomes" id="UP000770015">
    <property type="component" value="Unassembled WGS sequence"/>
</dbReference>
<evidence type="ECO:0000259" key="2">
    <source>
        <dbReference type="PROSITE" id="PS50181"/>
    </source>
</evidence>
<dbReference type="AlphaFoldDB" id="A0A9P8V1B4"/>
<comment type="caution">
    <text evidence="3">The sequence shown here is derived from an EMBL/GenBank/DDBJ whole genome shotgun (WGS) entry which is preliminary data.</text>
</comment>
<name>A0A9P8V1B4_9PEZI</name>
<feature type="compositionally biased region" description="Acidic residues" evidence="1">
    <location>
        <begin position="626"/>
        <end position="660"/>
    </location>
</feature>
<dbReference type="OrthoDB" id="3644718at2759"/>
<dbReference type="InterPro" id="IPR001810">
    <property type="entry name" value="F-box_dom"/>
</dbReference>
<evidence type="ECO:0000256" key="1">
    <source>
        <dbReference type="SAM" id="MobiDB-lite"/>
    </source>
</evidence>
<feature type="domain" description="F-box" evidence="2">
    <location>
        <begin position="16"/>
        <end position="70"/>
    </location>
</feature>
<gene>
    <name evidence="3" type="ORF">F5X68DRAFT_218297</name>
</gene>
<feature type="region of interest" description="Disordered" evidence="1">
    <location>
        <begin position="623"/>
        <end position="668"/>
    </location>
</feature>
<evidence type="ECO:0000313" key="3">
    <source>
        <dbReference type="EMBL" id="KAH6663327.1"/>
    </source>
</evidence>
<dbReference type="PROSITE" id="PS50181">
    <property type="entry name" value="FBOX"/>
    <property type="match status" value="1"/>
</dbReference>